<dbReference type="EMBL" id="CP034539">
    <property type="protein sequence ID" value="AZQ34289.1"/>
    <property type="molecule type" value="Genomic_DNA"/>
</dbReference>
<reference evidence="2 3" key="1">
    <citation type="journal article" date="2019" name="Int. J. Syst. Evol. Microbiol.">
        <title>Streptomyces cyaneochromogenes sp. nov., a blue pigment-producing actinomycete from manganese-contaminated soil.</title>
        <authorList>
            <person name="Tang X."/>
            <person name="Zhao J."/>
            <person name="Li K."/>
            <person name="Chen Z."/>
            <person name="Sun Y."/>
            <person name="Gao J."/>
        </authorList>
    </citation>
    <scope>NUCLEOTIDE SEQUENCE [LARGE SCALE GENOMIC DNA]</scope>
    <source>
        <strain evidence="2 3">MK-45</strain>
    </source>
</reference>
<name>A0A3Q9EMI6_9ACTN</name>
<evidence type="ECO:0000313" key="2">
    <source>
        <dbReference type="EMBL" id="AZQ34289.1"/>
    </source>
</evidence>
<dbReference type="KEGG" id="scya:EJ357_13015"/>
<protein>
    <submittedName>
        <fullName evidence="2">Tetratricopeptide repeat protein</fullName>
    </submittedName>
</protein>
<dbReference type="Proteomes" id="UP000280298">
    <property type="component" value="Chromosome"/>
</dbReference>
<dbReference type="Gene3D" id="1.25.40.10">
    <property type="entry name" value="Tetratricopeptide repeat domain"/>
    <property type="match status" value="1"/>
</dbReference>
<sequence>MSSSLQGPPGGYGSHARSAQNARGALKIPLPVFAHPCESDAVNQDWEDRVAGAWASFDDYAEEGAADFRAVIDTLVAELPDDSPLGPFEQACAWDSTGHSDNAVPLYREALARGLTGYKGRRAKIQMSSSLRNIGLAEEGVKLLTPELDAPSDELDDAVRATLALCLSSLGRDREGLSLVLGALAPHLPRYQRSMANYARELLEPGD</sequence>
<organism evidence="2 3">
    <name type="scientific">Streptomyces cyaneochromogenes</name>
    <dbReference type="NCBI Taxonomy" id="2496836"/>
    <lineage>
        <taxon>Bacteria</taxon>
        <taxon>Bacillati</taxon>
        <taxon>Actinomycetota</taxon>
        <taxon>Actinomycetes</taxon>
        <taxon>Kitasatosporales</taxon>
        <taxon>Streptomycetaceae</taxon>
        <taxon>Streptomyces</taxon>
    </lineage>
</organism>
<feature type="domain" description="Tetratrico peptide repeat group 5" evidence="1">
    <location>
        <begin position="88"/>
        <end position="202"/>
    </location>
</feature>
<proteinExistence type="predicted"/>
<evidence type="ECO:0000259" key="1">
    <source>
        <dbReference type="Pfam" id="PF12688"/>
    </source>
</evidence>
<accession>A0A3Q9EMI6</accession>
<gene>
    <name evidence="2" type="ORF">EJ357_13015</name>
</gene>
<dbReference type="AlphaFoldDB" id="A0A3Q9EMI6"/>
<evidence type="ECO:0000313" key="3">
    <source>
        <dbReference type="Proteomes" id="UP000280298"/>
    </source>
</evidence>
<keyword evidence="3" id="KW-1185">Reference proteome</keyword>
<dbReference type="Pfam" id="PF12688">
    <property type="entry name" value="TPR_5"/>
    <property type="match status" value="1"/>
</dbReference>
<dbReference type="InterPro" id="IPR041656">
    <property type="entry name" value="TPR_5"/>
</dbReference>
<dbReference type="InterPro" id="IPR011990">
    <property type="entry name" value="TPR-like_helical_dom_sf"/>
</dbReference>
<dbReference type="OrthoDB" id="193829at2"/>